<dbReference type="CDD" id="cd15798">
    <property type="entry name" value="PMEI-like_3"/>
    <property type="match status" value="1"/>
</dbReference>
<feature type="signal peptide" evidence="15">
    <location>
        <begin position="1"/>
        <end position="24"/>
    </location>
</feature>
<proteinExistence type="inferred from homology"/>
<comment type="pathway">
    <text evidence="2 15">Glycan metabolism; pectin degradation; 2-dehydro-3-deoxy-D-gluconate from pectin: step 1/5.</text>
</comment>
<dbReference type="AlphaFoldDB" id="A0AAV3PBU6"/>
<sequence length="548" mass="59909">MLANNRNITLLALFATLLPMIAISHENTINKTPHNIINSTCSSTLYPDLCISSLTASSPSPKSNITTVMGVVMAALNHTIATIKLNKITIKKITLKKSLTVREKIALKDCLETADDSLDELKRVELKLQNYPSKNYSPDDVLILLSAAMTNQETCIDGFSHDKGDRKIRSFFLNEQLHTFRLCSNVLAMIKNMSNANVDKIGGKNYSNNNNNAGHEWPKWLSGGDRKLLQATTVTPDTIVAADGTGNYMTVAAAVAAAPSGSSRRYIIRIKAGTYRENVEVPRGKSNIMFMGDGRTSTIITGSRNVVDGSTTFNSATVAIIGDRFLARDITFQNTAGPSKHQAVALRVNADFAAFYRCDMIAYQDTLYVHSLRQFYVSCYVAGTVDFIFGNAAVVLQNCDIHARRPNPGQRNMVTAQGRDDPNENTGIVIQKCRIGATSDLRGQESAFPTYLGRPWKRYSRTVIMQSEISNVINPAGWYEWSGTYALATLFYAEYSNTGAGAGTANRVKWGGYRVITSATGAQPFTAENFISGGNWLASTGFPFSLGL</sequence>
<organism evidence="17 18">
    <name type="scientific">Lithospermum erythrorhizon</name>
    <name type="common">Purple gromwell</name>
    <name type="synonym">Lithospermum officinale var. erythrorhizon</name>
    <dbReference type="NCBI Taxonomy" id="34254"/>
    <lineage>
        <taxon>Eukaryota</taxon>
        <taxon>Viridiplantae</taxon>
        <taxon>Streptophyta</taxon>
        <taxon>Embryophyta</taxon>
        <taxon>Tracheophyta</taxon>
        <taxon>Spermatophyta</taxon>
        <taxon>Magnoliopsida</taxon>
        <taxon>eudicotyledons</taxon>
        <taxon>Gunneridae</taxon>
        <taxon>Pentapetalae</taxon>
        <taxon>asterids</taxon>
        <taxon>lamiids</taxon>
        <taxon>Boraginales</taxon>
        <taxon>Boraginaceae</taxon>
        <taxon>Boraginoideae</taxon>
        <taxon>Lithospermeae</taxon>
        <taxon>Lithospermum</taxon>
    </lineage>
</organism>
<dbReference type="EC" id="3.1.1.11" evidence="5 15"/>
<dbReference type="EMBL" id="BAABME010016833">
    <property type="protein sequence ID" value="GAA0147633.1"/>
    <property type="molecule type" value="Genomic_DNA"/>
</dbReference>
<evidence type="ECO:0000313" key="18">
    <source>
        <dbReference type="Proteomes" id="UP001454036"/>
    </source>
</evidence>
<comment type="similarity">
    <text evidence="3">In the N-terminal section; belongs to the PMEI family.</text>
</comment>
<evidence type="ECO:0000256" key="7">
    <source>
        <dbReference type="ARBA" id="ARBA00022525"/>
    </source>
</evidence>
<dbReference type="GO" id="GO:0042545">
    <property type="term" value="P:cell wall modification"/>
    <property type="evidence" value="ECO:0007669"/>
    <property type="project" value="UniProtKB-UniRule"/>
</dbReference>
<gene>
    <name evidence="17" type="ORF">LIER_36553</name>
</gene>
<dbReference type="GO" id="GO:0045490">
    <property type="term" value="P:pectin catabolic process"/>
    <property type="evidence" value="ECO:0007669"/>
    <property type="project" value="UniProtKB-UniRule"/>
</dbReference>
<feature type="domain" description="Pectinesterase inhibitor" evidence="16">
    <location>
        <begin position="32"/>
        <end position="189"/>
    </location>
</feature>
<dbReference type="InterPro" id="IPR033131">
    <property type="entry name" value="Pectinesterase_Asp_AS"/>
</dbReference>
<evidence type="ECO:0000256" key="11">
    <source>
        <dbReference type="ARBA" id="ARBA00023180"/>
    </source>
</evidence>
<evidence type="ECO:0000256" key="6">
    <source>
        <dbReference type="ARBA" id="ARBA00022512"/>
    </source>
</evidence>
<dbReference type="InterPro" id="IPR012334">
    <property type="entry name" value="Pectin_lyas_fold"/>
</dbReference>
<dbReference type="InterPro" id="IPR011050">
    <property type="entry name" value="Pectin_lyase_fold/virulence"/>
</dbReference>
<comment type="function">
    <text evidence="15">Acts in the modification of cell walls via demethylesterification of cell wall pectin.</text>
</comment>
<dbReference type="Pfam" id="PF01095">
    <property type="entry name" value="Pectinesterase"/>
    <property type="match status" value="1"/>
</dbReference>
<accession>A0AAV3PBU6</accession>
<dbReference type="InterPro" id="IPR035513">
    <property type="entry name" value="Invertase/methylesterase_inhib"/>
</dbReference>
<evidence type="ECO:0000256" key="10">
    <source>
        <dbReference type="ARBA" id="ARBA00023157"/>
    </source>
</evidence>
<keyword evidence="10" id="KW-1015">Disulfide bond</keyword>
<evidence type="ECO:0000256" key="8">
    <source>
        <dbReference type="ARBA" id="ARBA00022801"/>
    </source>
</evidence>
<evidence type="ECO:0000256" key="12">
    <source>
        <dbReference type="ARBA" id="ARBA00023316"/>
    </source>
</evidence>
<dbReference type="Gene3D" id="2.160.20.10">
    <property type="entry name" value="Single-stranded right-handed beta-helix, Pectin lyase-like"/>
    <property type="match status" value="1"/>
</dbReference>
<reference evidence="17 18" key="1">
    <citation type="submission" date="2024-01" db="EMBL/GenBank/DDBJ databases">
        <title>The complete chloroplast genome sequence of Lithospermum erythrorhizon: insights into the phylogenetic relationship among Boraginaceae species and the maternal lineages of purple gromwells.</title>
        <authorList>
            <person name="Okada T."/>
            <person name="Watanabe K."/>
        </authorList>
    </citation>
    <scope>NUCLEOTIDE SEQUENCE [LARGE SCALE GENOMIC DNA]</scope>
</reference>
<keyword evidence="9 15" id="KW-0063">Aspartyl esterase</keyword>
<dbReference type="SUPFAM" id="SSF51126">
    <property type="entry name" value="Pectin lyase-like"/>
    <property type="match status" value="1"/>
</dbReference>
<evidence type="ECO:0000256" key="14">
    <source>
        <dbReference type="PROSITE-ProRule" id="PRU10040"/>
    </source>
</evidence>
<dbReference type="GO" id="GO:0004857">
    <property type="term" value="F:enzyme inhibitor activity"/>
    <property type="evidence" value="ECO:0007669"/>
    <property type="project" value="InterPro"/>
</dbReference>
<evidence type="ECO:0000256" key="2">
    <source>
        <dbReference type="ARBA" id="ARBA00005184"/>
    </source>
</evidence>
<evidence type="ECO:0000256" key="15">
    <source>
        <dbReference type="RuleBase" id="RU000589"/>
    </source>
</evidence>
<dbReference type="FunFam" id="2.160.20.10:FF:000001">
    <property type="entry name" value="Pectinesterase"/>
    <property type="match status" value="1"/>
</dbReference>
<comment type="caution">
    <text evidence="17">The sequence shown here is derived from an EMBL/GenBank/DDBJ whole genome shotgun (WGS) entry which is preliminary data.</text>
</comment>
<comment type="similarity">
    <text evidence="4">In the C-terminal section; belongs to the pectinesterase family.</text>
</comment>
<keyword evidence="12 15" id="KW-0961">Cell wall biogenesis/degradation</keyword>
<dbReference type="SUPFAM" id="SSF101148">
    <property type="entry name" value="Plant invertase/pectin methylesterase inhibitor"/>
    <property type="match status" value="1"/>
</dbReference>
<protein>
    <recommendedName>
        <fullName evidence="5 15">Pectinesterase</fullName>
        <ecNumber evidence="5 15">3.1.1.11</ecNumber>
    </recommendedName>
</protein>
<evidence type="ECO:0000256" key="1">
    <source>
        <dbReference type="ARBA" id="ARBA00004191"/>
    </source>
</evidence>
<keyword evidence="11" id="KW-0325">Glycoprotein</keyword>
<feature type="chain" id="PRO_5043099867" description="Pectinesterase" evidence="15">
    <location>
        <begin position="25"/>
        <end position="548"/>
    </location>
</feature>
<evidence type="ECO:0000256" key="13">
    <source>
        <dbReference type="ARBA" id="ARBA00047928"/>
    </source>
</evidence>
<dbReference type="SMART" id="SM00856">
    <property type="entry name" value="PMEI"/>
    <property type="match status" value="1"/>
</dbReference>
<dbReference type="Proteomes" id="UP001454036">
    <property type="component" value="Unassembled WGS sequence"/>
</dbReference>
<dbReference type="FunFam" id="1.20.140.40:FF:000010">
    <property type="entry name" value="Pectinesterase"/>
    <property type="match status" value="1"/>
</dbReference>
<evidence type="ECO:0000256" key="5">
    <source>
        <dbReference type="ARBA" id="ARBA00013229"/>
    </source>
</evidence>
<evidence type="ECO:0000256" key="3">
    <source>
        <dbReference type="ARBA" id="ARBA00006027"/>
    </source>
</evidence>
<evidence type="ECO:0000259" key="16">
    <source>
        <dbReference type="SMART" id="SM00856"/>
    </source>
</evidence>
<comment type="subcellular location">
    <subcellularLocation>
        <location evidence="1 15">Secreted</location>
        <location evidence="1 15">Cell wall</location>
    </subcellularLocation>
</comment>
<keyword evidence="18" id="KW-1185">Reference proteome</keyword>
<dbReference type="InterPro" id="IPR006501">
    <property type="entry name" value="Pectinesterase_inhib_dom"/>
</dbReference>
<name>A0AAV3PBU6_LITER</name>
<evidence type="ECO:0000313" key="17">
    <source>
        <dbReference type="EMBL" id="GAA0147633.1"/>
    </source>
</evidence>
<dbReference type="PROSITE" id="PS00800">
    <property type="entry name" value="PECTINESTERASE_1"/>
    <property type="match status" value="1"/>
</dbReference>
<dbReference type="InterPro" id="IPR000070">
    <property type="entry name" value="Pectinesterase_cat"/>
</dbReference>
<keyword evidence="6 15" id="KW-0134">Cell wall</keyword>
<keyword evidence="7 15" id="KW-0964">Secreted</keyword>
<dbReference type="Pfam" id="PF04043">
    <property type="entry name" value="PMEI"/>
    <property type="match status" value="1"/>
</dbReference>
<evidence type="ECO:0000256" key="9">
    <source>
        <dbReference type="ARBA" id="ARBA00023085"/>
    </source>
</evidence>
<keyword evidence="8 15" id="KW-0378">Hydrolase</keyword>
<dbReference type="NCBIfam" id="TIGR01614">
    <property type="entry name" value="PME_inhib"/>
    <property type="match status" value="1"/>
</dbReference>
<comment type="catalytic activity">
    <reaction evidence="13 15">
        <text>[(1-&gt;4)-alpha-D-galacturonosyl methyl ester](n) + n H2O = [(1-&gt;4)-alpha-D-galacturonosyl](n) + n methanol + n H(+)</text>
        <dbReference type="Rhea" id="RHEA:22380"/>
        <dbReference type="Rhea" id="RHEA-COMP:14570"/>
        <dbReference type="Rhea" id="RHEA-COMP:14573"/>
        <dbReference type="ChEBI" id="CHEBI:15377"/>
        <dbReference type="ChEBI" id="CHEBI:15378"/>
        <dbReference type="ChEBI" id="CHEBI:17790"/>
        <dbReference type="ChEBI" id="CHEBI:140522"/>
        <dbReference type="ChEBI" id="CHEBI:140523"/>
        <dbReference type="EC" id="3.1.1.11"/>
    </reaction>
</comment>
<dbReference type="GO" id="GO:0030599">
    <property type="term" value="F:pectinesterase activity"/>
    <property type="evidence" value="ECO:0007669"/>
    <property type="project" value="UniProtKB-UniRule"/>
</dbReference>
<dbReference type="PANTHER" id="PTHR31707">
    <property type="entry name" value="PECTINESTERASE"/>
    <property type="match status" value="1"/>
</dbReference>
<feature type="active site" evidence="14">
    <location>
        <position position="386"/>
    </location>
</feature>
<dbReference type="InterPro" id="IPR018040">
    <property type="entry name" value="Pectinesterase_Tyr_AS"/>
</dbReference>
<keyword evidence="15" id="KW-0732">Signal</keyword>
<evidence type="ECO:0000256" key="4">
    <source>
        <dbReference type="ARBA" id="ARBA00007786"/>
    </source>
</evidence>
<dbReference type="PROSITE" id="PS00503">
    <property type="entry name" value="PECTINESTERASE_2"/>
    <property type="match status" value="1"/>
</dbReference>
<dbReference type="Gene3D" id="1.20.140.40">
    <property type="entry name" value="Invertase/pectin methylesterase inhibitor family protein"/>
    <property type="match status" value="1"/>
</dbReference>